<dbReference type="Gene3D" id="3.90.550.10">
    <property type="entry name" value="Spore Coat Polysaccharide Biosynthesis Protein SpsA, Chain A"/>
    <property type="match status" value="1"/>
</dbReference>
<sequence>MSGLSVIILTHNEEKHIARCLTSLRSVTSQVFIVDSFSTDRTVEIAQAMGAVVVQNPWTTYAVQFNYGINHTPFKTTWLMRMDADEYILPNLAEEINHRLPTLDADVTGIYVKRRVMFLDRWIRHGGYYPIWLLRLWRQGQGICEQTWMDEHIKLGGTTDAPPKTVEFTHDLVDHNLNNLTWWTQKHNNYATREVIDLLNIRYNFDETVRVTPRLFGTQEERKRYLKEKYASLPLFTRPIIYFLFRYIGQFGFLDGRKGFVWHFLQGLWYRFLVDAKLMEVYHHTGHNKQAIIAYFKQEHGRDLTVGVRDATKTATSQ</sequence>
<dbReference type="RefSeq" id="WP_207337716.1">
    <property type="nucleotide sequence ID" value="NZ_JAFMYU010000022.1"/>
</dbReference>
<evidence type="ECO:0000256" key="1">
    <source>
        <dbReference type="ARBA" id="ARBA00038494"/>
    </source>
</evidence>
<dbReference type="CDD" id="cd02511">
    <property type="entry name" value="Beta4Glucosyltransferase"/>
    <property type="match status" value="1"/>
</dbReference>
<name>A0A939GBV2_9BACT</name>
<dbReference type="PANTHER" id="PTHR43630:SF2">
    <property type="entry name" value="GLYCOSYLTRANSFERASE"/>
    <property type="match status" value="1"/>
</dbReference>
<dbReference type="PANTHER" id="PTHR43630">
    <property type="entry name" value="POLY-BETA-1,6-N-ACETYL-D-GLUCOSAMINE SYNTHASE"/>
    <property type="match status" value="1"/>
</dbReference>
<dbReference type="EMBL" id="JAFMYU010000022">
    <property type="protein sequence ID" value="MBO0933752.1"/>
    <property type="molecule type" value="Genomic_DNA"/>
</dbReference>
<proteinExistence type="inferred from homology"/>
<evidence type="ECO:0000313" key="3">
    <source>
        <dbReference type="EMBL" id="MBO0933752.1"/>
    </source>
</evidence>
<reference evidence="3 4" key="1">
    <citation type="submission" date="2021-03" db="EMBL/GenBank/DDBJ databases">
        <title>Fibrella sp. HMF5036 genome sequencing and assembly.</title>
        <authorList>
            <person name="Kang H."/>
            <person name="Kim H."/>
            <person name="Bae S."/>
            <person name="Joh K."/>
        </authorList>
    </citation>
    <scope>NUCLEOTIDE SEQUENCE [LARGE SCALE GENOMIC DNA]</scope>
    <source>
        <strain evidence="3 4">HMF5036</strain>
    </source>
</reference>
<dbReference type="SUPFAM" id="SSF53448">
    <property type="entry name" value="Nucleotide-diphospho-sugar transferases"/>
    <property type="match status" value="1"/>
</dbReference>
<evidence type="ECO:0000313" key="4">
    <source>
        <dbReference type="Proteomes" id="UP000664795"/>
    </source>
</evidence>
<gene>
    <name evidence="3" type="ORF">J2I48_22280</name>
</gene>
<keyword evidence="4" id="KW-1185">Reference proteome</keyword>
<accession>A0A939GBV2</accession>
<dbReference type="Proteomes" id="UP000664795">
    <property type="component" value="Unassembled WGS sequence"/>
</dbReference>
<organism evidence="3 4">
    <name type="scientific">Fibrella aquatilis</name>
    <dbReference type="NCBI Taxonomy" id="2817059"/>
    <lineage>
        <taxon>Bacteria</taxon>
        <taxon>Pseudomonadati</taxon>
        <taxon>Bacteroidota</taxon>
        <taxon>Cytophagia</taxon>
        <taxon>Cytophagales</taxon>
        <taxon>Spirosomataceae</taxon>
        <taxon>Fibrella</taxon>
    </lineage>
</organism>
<evidence type="ECO:0000259" key="2">
    <source>
        <dbReference type="Pfam" id="PF00535"/>
    </source>
</evidence>
<dbReference type="AlphaFoldDB" id="A0A939GBV2"/>
<comment type="similarity">
    <text evidence="1">Belongs to the glycosyltransferase 2 family. WaaE/KdtX subfamily.</text>
</comment>
<dbReference type="InterPro" id="IPR001173">
    <property type="entry name" value="Glyco_trans_2-like"/>
</dbReference>
<dbReference type="InterPro" id="IPR029044">
    <property type="entry name" value="Nucleotide-diphossugar_trans"/>
</dbReference>
<protein>
    <submittedName>
        <fullName evidence="3">Glycosyltransferase family 2 protein</fullName>
    </submittedName>
</protein>
<feature type="domain" description="Glycosyltransferase 2-like" evidence="2">
    <location>
        <begin position="5"/>
        <end position="132"/>
    </location>
</feature>
<dbReference type="Pfam" id="PF00535">
    <property type="entry name" value="Glycos_transf_2"/>
    <property type="match status" value="1"/>
</dbReference>
<comment type="caution">
    <text evidence="3">The sequence shown here is derived from an EMBL/GenBank/DDBJ whole genome shotgun (WGS) entry which is preliminary data.</text>
</comment>